<dbReference type="InterPro" id="IPR041698">
    <property type="entry name" value="Methyltransf_25"/>
</dbReference>
<gene>
    <name evidence="3" type="ORF">BBF96_01845</name>
</gene>
<accession>A0A3S9SVA8</accession>
<keyword evidence="1" id="KW-0808">Transferase</keyword>
<dbReference type="OrthoDB" id="7365827at2"/>
<evidence type="ECO:0000313" key="3">
    <source>
        <dbReference type="EMBL" id="AZR72247.1"/>
    </source>
</evidence>
<evidence type="ECO:0000259" key="2">
    <source>
        <dbReference type="Pfam" id="PF13649"/>
    </source>
</evidence>
<organism evidence="3 4">
    <name type="scientific">Anoxybacter fermentans</name>
    <dbReference type="NCBI Taxonomy" id="1323375"/>
    <lineage>
        <taxon>Bacteria</taxon>
        <taxon>Bacillati</taxon>
        <taxon>Bacillota</taxon>
        <taxon>Clostridia</taxon>
        <taxon>Halanaerobiales</taxon>
        <taxon>Anoxybacter</taxon>
    </lineage>
</organism>
<dbReference type="AlphaFoldDB" id="A0A3S9SVA8"/>
<proteinExistence type="predicted"/>
<evidence type="ECO:0000313" key="4">
    <source>
        <dbReference type="Proteomes" id="UP000267250"/>
    </source>
</evidence>
<dbReference type="RefSeq" id="WP_127015578.1">
    <property type="nucleotide sequence ID" value="NZ_CP016379.1"/>
</dbReference>
<dbReference type="Gene3D" id="3.40.50.150">
    <property type="entry name" value="Vaccinia Virus protein VP39"/>
    <property type="match status" value="1"/>
</dbReference>
<feature type="domain" description="Methyltransferase" evidence="2">
    <location>
        <begin position="39"/>
        <end position="133"/>
    </location>
</feature>
<keyword evidence="4" id="KW-1185">Reference proteome</keyword>
<sequence>MSREFFNQKAEKWDQIVNHDSIKIRKVLDGLPDIVNPEILDVGSGTGVLIPFLKERYGERVRITAIDFAEKMIEVSKKKHRDYSNIEFIVGDIYSYPLTERKYDLILCYSVFPHLKDKEGILRRFGLLLKHGGWLVIFHSESRENINNLHHKAGKEVKEDYLPPADQVVKMAEKFGYNAKRVVDDDRMYLVELLYLN</sequence>
<dbReference type="KEGG" id="aft:BBF96_01845"/>
<reference evidence="3 4" key="1">
    <citation type="submission" date="2016-07" db="EMBL/GenBank/DDBJ databases">
        <title>Genome and transcriptome analysis of iron-reducing fermentative bacteria Anoxybacter fermentans.</title>
        <authorList>
            <person name="Zeng X."/>
            <person name="Shao Z."/>
        </authorList>
    </citation>
    <scope>NUCLEOTIDE SEQUENCE [LARGE SCALE GENOMIC DNA]</scope>
    <source>
        <strain evidence="3 4">DY22613</strain>
    </source>
</reference>
<protein>
    <recommendedName>
        <fullName evidence="2">Methyltransferase domain-containing protein</fullName>
    </recommendedName>
</protein>
<evidence type="ECO:0000256" key="1">
    <source>
        <dbReference type="ARBA" id="ARBA00022679"/>
    </source>
</evidence>
<dbReference type="InterPro" id="IPR029063">
    <property type="entry name" value="SAM-dependent_MTases_sf"/>
</dbReference>
<dbReference type="Proteomes" id="UP000267250">
    <property type="component" value="Chromosome"/>
</dbReference>
<dbReference type="CDD" id="cd02440">
    <property type="entry name" value="AdoMet_MTases"/>
    <property type="match status" value="1"/>
</dbReference>
<dbReference type="PANTHER" id="PTHR43861">
    <property type="entry name" value="TRANS-ACONITATE 2-METHYLTRANSFERASE-RELATED"/>
    <property type="match status" value="1"/>
</dbReference>
<dbReference type="EMBL" id="CP016379">
    <property type="protein sequence ID" value="AZR72247.1"/>
    <property type="molecule type" value="Genomic_DNA"/>
</dbReference>
<dbReference type="Pfam" id="PF13649">
    <property type="entry name" value="Methyltransf_25"/>
    <property type="match status" value="1"/>
</dbReference>
<dbReference type="SUPFAM" id="SSF53335">
    <property type="entry name" value="S-adenosyl-L-methionine-dependent methyltransferases"/>
    <property type="match status" value="1"/>
</dbReference>
<name>A0A3S9SVA8_9FIRM</name>